<name>A0A1W0W9X1_HYPEX</name>
<accession>A0A1W0W9X1</accession>
<keyword evidence="3" id="KW-0963">Cytoplasm</keyword>
<reference evidence="7" key="1">
    <citation type="submission" date="2017-01" db="EMBL/GenBank/DDBJ databases">
        <title>Comparative genomics of anhydrobiosis in the tardigrade Hypsibius dujardini.</title>
        <authorList>
            <person name="Yoshida Y."/>
            <person name="Koutsovoulos G."/>
            <person name="Laetsch D."/>
            <person name="Stevens L."/>
            <person name="Kumar S."/>
            <person name="Horikawa D."/>
            <person name="Ishino K."/>
            <person name="Komine S."/>
            <person name="Tomita M."/>
            <person name="Blaxter M."/>
            <person name="Arakawa K."/>
        </authorList>
    </citation>
    <scope>NUCLEOTIDE SEQUENCE [LARGE SCALE GENOMIC DNA]</scope>
    <source>
        <strain evidence="7">Z151</strain>
    </source>
</reference>
<evidence type="ECO:0000313" key="6">
    <source>
        <dbReference type="EMBL" id="OQV12001.1"/>
    </source>
</evidence>
<comment type="caution">
    <text evidence="6">The sequence shown here is derived from an EMBL/GenBank/DDBJ whole genome shotgun (WGS) entry which is preliminary data.</text>
</comment>
<dbReference type="Pfam" id="PF10248">
    <property type="entry name" value="Mlf1IP"/>
    <property type="match status" value="1"/>
</dbReference>
<evidence type="ECO:0000256" key="4">
    <source>
        <dbReference type="ARBA" id="ARBA00022553"/>
    </source>
</evidence>
<organism evidence="6 7">
    <name type="scientific">Hypsibius exemplaris</name>
    <name type="common">Freshwater tardigrade</name>
    <dbReference type="NCBI Taxonomy" id="2072580"/>
    <lineage>
        <taxon>Eukaryota</taxon>
        <taxon>Metazoa</taxon>
        <taxon>Ecdysozoa</taxon>
        <taxon>Tardigrada</taxon>
        <taxon>Eutardigrada</taxon>
        <taxon>Parachela</taxon>
        <taxon>Hypsibioidea</taxon>
        <taxon>Hypsibiidae</taxon>
        <taxon>Hypsibius</taxon>
    </lineage>
</organism>
<evidence type="ECO:0000256" key="5">
    <source>
        <dbReference type="SAM" id="MobiDB-lite"/>
    </source>
</evidence>
<dbReference type="EMBL" id="MTYJ01000156">
    <property type="protein sequence ID" value="OQV12001.1"/>
    <property type="molecule type" value="Genomic_DNA"/>
</dbReference>
<keyword evidence="4" id="KW-0597">Phosphoprotein</keyword>
<evidence type="ECO:0000256" key="2">
    <source>
        <dbReference type="ARBA" id="ARBA00008332"/>
    </source>
</evidence>
<keyword evidence="7" id="KW-1185">Reference proteome</keyword>
<evidence type="ECO:0000256" key="1">
    <source>
        <dbReference type="ARBA" id="ARBA00004496"/>
    </source>
</evidence>
<dbReference type="GO" id="GO:0005737">
    <property type="term" value="C:cytoplasm"/>
    <property type="evidence" value="ECO:0007669"/>
    <property type="project" value="UniProtKB-SubCell"/>
</dbReference>
<gene>
    <name evidence="6" type="ORF">BV898_13725</name>
</gene>
<protein>
    <submittedName>
        <fullName evidence="6">Myeloid leukemia factor 1</fullName>
    </submittedName>
</protein>
<dbReference type="InterPro" id="IPR019376">
    <property type="entry name" value="Myeloid_leukemia_factor"/>
</dbReference>
<evidence type="ECO:0000256" key="3">
    <source>
        <dbReference type="ARBA" id="ARBA00022490"/>
    </source>
</evidence>
<dbReference type="PANTHER" id="PTHR13105">
    <property type="entry name" value="MYELOID LEUKEMIA FACTOR"/>
    <property type="match status" value="1"/>
</dbReference>
<evidence type="ECO:0000313" key="7">
    <source>
        <dbReference type="Proteomes" id="UP000192578"/>
    </source>
</evidence>
<proteinExistence type="inferred from homology"/>
<dbReference type="OrthoDB" id="8707547at2759"/>
<dbReference type="AlphaFoldDB" id="A0A1W0W9X1"/>
<comment type="similarity">
    <text evidence="2">Belongs to the MLF family.</text>
</comment>
<sequence length="244" mass="26915">MSGNSYGLLRSSFFPSSQTTAAHILPEQRAVSKADCSATSNSADEDSMTALLQMDSVFDEIESIMRQSNQKVLTESHSFSATSVQTYFDDGQGSPKLYQASVATRIAPGGVRETRKSSRDTVSGMEKMSLDRYLGDRAHLEERSHNCMTGQREEQTEFINMDEEDADEFEEEWRRKIELPLAAAATKPTHQEPSHEEPSQVGQGDKTPTDLKQLESGDVPIELIAIPAVEVADKESPSPSQIKP</sequence>
<feature type="compositionally biased region" description="Basic and acidic residues" evidence="5">
    <location>
        <begin position="189"/>
        <end position="198"/>
    </location>
</feature>
<comment type="subcellular location">
    <subcellularLocation>
        <location evidence="1">Cytoplasm</location>
    </subcellularLocation>
</comment>
<dbReference type="Proteomes" id="UP000192578">
    <property type="component" value="Unassembled WGS sequence"/>
</dbReference>
<feature type="region of interest" description="Disordered" evidence="5">
    <location>
        <begin position="181"/>
        <end position="217"/>
    </location>
</feature>